<sequence length="231" mass="26793">MRLKKLTDNIYYDPHQPEVDRPMLAYLKGSRMSLAIDAGYSDNHVNDFYEHLNQSGLKKPDFTAITHWHYDHTFGMHQIQGASIACCRTNEFLRKEQQKAVDLQYIDKLKTADPCFKREYHNKQSLNIVLSDIEFREEIILNLGGLTAKIFQTVSPHSEDAVCIYVPEEKVLFLGDSTSEDFFNGGYMDHRKLKQLIMMIEDTNCEFCVLSHTEPLKKGELLEYLYGILQS</sequence>
<name>A0A1I0KHL6_9FIRM</name>
<feature type="domain" description="Metallo-beta-lactamase" evidence="1">
    <location>
        <begin position="22"/>
        <end position="212"/>
    </location>
</feature>
<dbReference type="SUPFAM" id="SSF56281">
    <property type="entry name" value="Metallo-hydrolase/oxidoreductase"/>
    <property type="match status" value="1"/>
</dbReference>
<reference evidence="3" key="1">
    <citation type="submission" date="2016-10" db="EMBL/GenBank/DDBJ databases">
        <authorList>
            <person name="Varghese N."/>
            <person name="Submissions S."/>
        </authorList>
    </citation>
    <scope>NUCLEOTIDE SEQUENCE [LARGE SCALE GENOMIC DNA]</scope>
    <source>
        <strain evidence="3">NLAE-zl-G277</strain>
    </source>
</reference>
<dbReference type="InterPro" id="IPR036866">
    <property type="entry name" value="RibonucZ/Hydroxyglut_hydro"/>
</dbReference>
<proteinExistence type="predicted"/>
<protein>
    <submittedName>
        <fullName evidence="2">Metallo-beta-lactamase superfamily protein</fullName>
    </submittedName>
</protein>
<dbReference type="Pfam" id="PF00753">
    <property type="entry name" value="Lactamase_B"/>
    <property type="match status" value="1"/>
</dbReference>
<dbReference type="AlphaFoldDB" id="A0A1I0KHL6"/>
<evidence type="ECO:0000313" key="2">
    <source>
        <dbReference type="EMBL" id="SEU23396.1"/>
    </source>
</evidence>
<dbReference type="EMBL" id="FOIM01000084">
    <property type="protein sequence ID" value="SEU23396.1"/>
    <property type="molecule type" value="Genomic_DNA"/>
</dbReference>
<evidence type="ECO:0000259" key="1">
    <source>
        <dbReference type="SMART" id="SM00849"/>
    </source>
</evidence>
<dbReference type="PANTHER" id="PTHR42951">
    <property type="entry name" value="METALLO-BETA-LACTAMASE DOMAIN-CONTAINING"/>
    <property type="match status" value="1"/>
</dbReference>
<organism evidence="2 3">
    <name type="scientific">Enterocloster lavalensis</name>
    <dbReference type="NCBI Taxonomy" id="460384"/>
    <lineage>
        <taxon>Bacteria</taxon>
        <taxon>Bacillati</taxon>
        <taxon>Bacillota</taxon>
        <taxon>Clostridia</taxon>
        <taxon>Lachnospirales</taxon>
        <taxon>Lachnospiraceae</taxon>
        <taxon>Enterocloster</taxon>
    </lineage>
</organism>
<dbReference type="SMART" id="SM00849">
    <property type="entry name" value="Lactamase_B"/>
    <property type="match status" value="1"/>
</dbReference>
<dbReference type="Proteomes" id="UP000198508">
    <property type="component" value="Unassembled WGS sequence"/>
</dbReference>
<evidence type="ECO:0000313" key="3">
    <source>
        <dbReference type="Proteomes" id="UP000198508"/>
    </source>
</evidence>
<dbReference type="PANTHER" id="PTHR42951:SF4">
    <property type="entry name" value="ACYL-COENZYME A THIOESTERASE MBLAC2"/>
    <property type="match status" value="1"/>
</dbReference>
<dbReference type="Gene3D" id="3.60.15.10">
    <property type="entry name" value="Ribonuclease Z/Hydroxyacylglutathione hydrolase-like"/>
    <property type="match status" value="1"/>
</dbReference>
<gene>
    <name evidence="2" type="ORF">SAMN05216313_1841</name>
</gene>
<dbReference type="RefSeq" id="WP_092372090.1">
    <property type="nucleotide sequence ID" value="NZ_FOIM01000084.1"/>
</dbReference>
<dbReference type="InterPro" id="IPR050855">
    <property type="entry name" value="NDM-1-like"/>
</dbReference>
<dbReference type="STRING" id="460384.SAMN05216313_1841"/>
<accession>A0A1I0KHL6</accession>
<keyword evidence="3" id="KW-1185">Reference proteome</keyword>
<dbReference type="InterPro" id="IPR001279">
    <property type="entry name" value="Metallo-B-lactamas"/>
</dbReference>